<comment type="caution">
    <text evidence="1">The sequence shown here is derived from an EMBL/GenBank/DDBJ whole genome shotgun (WGS) entry which is preliminary data.</text>
</comment>
<organism evidence="1 2">
    <name type="scientific">Larimichthys crocea</name>
    <name type="common">Large yellow croaker</name>
    <name type="synonym">Pseudosciaena crocea</name>
    <dbReference type="NCBI Taxonomy" id="215358"/>
    <lineage>
        <taxon>Eukaryota</taxon>
        <taxon>Metazoa</taxon>
        <taxon>Chordata</taxon>
        <taxon>Craniata</taxon>
        <taxon>Vertebrata</taxon>
        <taxon>Euteleostomi</taxon>
        <taxon>Actinopterygii</taxon>
        <taxon>Neopterygii</taxon>
        <taxon>Teleostei</taxon>
        <taxon>Neoteleostei</taxon>
        <taxon>Acanthomorphata</taxon>
        <taxon>Eupercaria</taxon>
        <taxon>Sciaenidae</taxon>
        <taxon>Larimichthys</taxon>
    </lineage>
</organism>
<protein>
    <submittedName>
        <fullName evidence="1">Uncharacterized protein</fullName>
    </submittedName>
</protein>
<gene>
    <name evidence="1" type="ORF">E3U43_012724</name>
</gene>
<accession>A0ACD3RUS0</accession>
<name>A0ACD3RUS0_LARCR</name>
<evidence type="ECO:0000313" key="1">
    <source>
        <dbReference type="EMBL" id="TMS22459.1"/>
    </source>
</evidence>
<evidence type="ECO:0000313" key="2">
    <source>
        <dbReference type="Proteomes" id="UP000793456"/>
    </source>
</evidence>
<dbReference type="EMBL" id="CM011675">
    <property type="protein sequence ID" value="TMS22459.1"/>
    <property type="molecule type" value="Genomic_DNA"/>
</dbReference>
<sequence length="892" mass="98659">MLGNNEHFYPGQDDKDGEDEEEEEEQGGENGKGEGGRDTENGGLEGLEEKEMTGGRQSWDVKAGEVVKPAAIVVGRQRADRPLRPGNRGIAYMTNQAPVHHQLANKQQHNVIAANQQPHHPGLNAMQKRRALMERSMTTVAPLEDTFLTMMVFRIGIPDIKQTRCLQFDPDCTVWNAKQQIICSLSESLWDVYNYGLFQPAGDGRDAKFLEEERALRDYSQSFEKGVPYLEFRYKTRVYKQTNLDEKALSKLSTKASLKKFLDYIQTGAVEKMTKVLDKGLDPNFHDPDTGETPLSVSVQSGLPVEGIRVLVQGGAHLDFRNREGLTAVHKAVRAQNHAGLLVLLSLGASPNYRDRCGLTPLYHTVLTGGDTTCCETLLYYRARLGTRDENGWDESHQACQNGFAQHLEHLLFYGANTSSQNASGNSALHISALYNKESCVRVLLYRGANKEAKNNHGQTPFQLAIMSGHFELGEIIKNHKDSDVVPFLESPKYVPKRKDSAHTLPLPSLHSHPLLRANSDNSMPQSDPLAQPNRAATNPNPVQVLMNIRWMLICFLRLLLIVSHKIGFGTLVNMGLGVFLQSQRRASIGMRSSSSPRTRTRSPSRGRGGQSDTEERHRQPRGRQGATSAGSGGGQMKRMYSAVPGRVYVATRAHSASGDKELSLSKGDKVKVLSVGEGGYWEGTVKGRTGWFPSDCVEEVAGATKDNRIGKTYLRRAAEKAKRKLFRNVTVGAYDGTDGPSDYIIKEKTVLLQKKDNEGFGFVLRGAKAQTPIEEFTPTPAFPALQYLESVDEGGVAWRAGLRMGDFLIEVNGQNVVKVGHRQVVNMIRQGGNSLMVKVVMVARNPELEDTARKRAPQQTKRLTPPAIALRSKSMTSELEDMGKMIEGAKD</sequence>
<dbReference type="Proteomes" id="UP000793456">
    <property type="component" value="Chromosome II"/>
</dbReference>
<reference evidence="1" key="1">
    <citation type="submission" date="2018-11" db="EMBL/GenBank/DDBJ databases">
        <title>The sequence and de novo assembly of Larimichthys crocea genome using PacBio and Hi-C technologies.</title>
        <authorList>
            <person name="Xu P."/>
            <person name="Chen B."/>
            <person name="Zhou Z."/>
            <person name="Ke Q."/>
            <person name="Wu Y."/>
            <person name="Bai H."/>
            <person name="Pu F."/>
        </authorList>
    </citation>
    <scope>NUCLEOTIDE SEQUENCE</scope>
    <source>
        <tissue evidence="1">Muscle</tissue>
    </source>
</reference>
<keyword evidence="2" id="KW-1185">Reference proteome</keyword>
<proteinExistence type="predicted"/>